<dbReference type="GO" id="GO:0016747">
    <property type="term" value="F:acyltransferase activity, transferring groups other than amino-acyl groups"/>
    <property type="evidence" value="ECO:0007669"/>
    <property type="project" value="InterPro"/>
</dbReference>
<evidence type="ECO:0000259" key="1">
    <source>
        <dbReference type="PROSITE" id="PS51186"/>
    </source>
</evidence>
<dbReference type="RefSeq" id="WP_285664243.1">
    <property type="nucleotide sequence ID" value="NZ_BSTX01000002.1"/>
</dbReference>
<dbReference type="InterPro" id="IPR016181">
    <property type="entry name" value="Acyl_CoA_acyltransferase"/>
</dbReference>
<dbReference type="AlphaFoldDB" id="A0A9W6SNI1"/>
<accession>A0A9W6SNI1</accession>
<keyword evidence="3" id="KW-1185">Reference proteome</keyword>
<comment type="caution">
    <text evidence="2">The sequence shown here is derived from an EMBL/GenBank/DDBJ whole genome shotgun (WGS) entry which is preliminary data.</text>
</comment>
<evidence type="ECO:0000313" key="3">
    <source>
        <dbReference type="Proteomes" id="UP001165079"/>
    </source>
</evidence>
<dbReference type="Gene3D" id="3.40.630.30">
    <property type="match status" value="1"/>
</dbReference>
<dbReference type="EMBL" id="BSTX01000002">
    <property type="protein sequence ID" value="GLZ79119.1"/>
    <property type="molecule type" value="Genomic_DNA"/>
</dbReference>
<dbReference type="Proteomes" id="UP001165079">
    <property type="component" value="Unassembled WGS sequence"/>
</dbReference>
<gene>
    <name evidence="2" type="ORF">Afil01_39260</name>
</gene>
<protein>
    <recommendedName>
        <fullName evidence="1">N-acetyltransferase domain-containing protein</fullName>
    </recommendedName>
</protein>
<proteinExistence type="predicted"/>
<evidence type="ECO:0000313" key="2">
    <source>
        <dbReference type="EMBL" id="GLZ79119.1"/>
    </source>
</evidence>
<sequence>MSGYTLELLPELGPERFAELTGHTVDPFETGRLGVTWMAKDVYFAVREPGGRLVAAAGVARVPVTAGGAELDIAGLGTVIVSPTERGRGLARVAVGGIMDHARDVLGLDLALLFCLPTRVPVYERLGWTLVEGEVTAHQPGGEIVMPARTMRRVLREGAEWPEGALALRSLPM</sequence>
<dbReference type="PROSITE" id="PS51186">
    <property type="entry name" value="GNAT"/>
    <property type="match status" value="1"/>
</dbReference>
<name>A0A9W6SNI1_9ACTN</name>
<feature type="domain" description="N-acetyltransferase" evidence="1">
    <location>
        <begin position="1"/>
        <end position="156"/>
    </location>
</feature>
<reference evidence="2" key="1">
    <citation type="submission" date="2023-03" db="EMBL/GenBank/DDBJ databases">
        <title>Actinorhabdospora filicis NBRC 111898.</title>
        <authorList>
            <person name="Ichikawa N."/>
            <person name="Sato H."/>
            <person name="Tonouchi N."/>
        </authorList>
    </citation>
    <scope>NUCLEOTIDE SEQUENCE</scope>
    <source>
        <strain evidence="2">NBRC 111898</strain>
    </source>
</reference>
<organism evidence="2 3">
    <name type="scientific">Actinorhabdospora filicis</name>
    <dbReference type="NCBI Taxonomy" id="1785913"/>
    <lineage>
        <taxon>Bacteria</taxon>
        <taxon>Bacillati</taxon>
        <taxon>Actinomycetota</taxon>
        <taxon>Actinomycetes</taxon>
        <taxon>Micromonosporales</taxon>
        <taxon>Micromonosporaceae</taxon>
        <taxon>Actinorhabdospora</taxon>
    </lineage>
</organism>
<dbReference type="SUPFAM" id="SSF55729">
    <property type="entry name" value="Acyl-CoA N-acyltransferases (Nat)"/>
    <property type="match status" value="1"/>
</dbReference>
<dbReference type="Pfam" id="PF13527">
    <property type="entry name" value="Acetyltransf_9"/>
    <property type="match status" value="1"/>
</dbReference>
<dbReference type="InterPro" id="IPR000182">
    <property type="entry name" value="GNAT_dom"/>
</dbReference>